<evidence type="ECO:0000313" key="2">
    <source>
        <dbReference type="Proteomes" id="UP000324222"/>
    </source>
</evidence>
<sequence length="87" mass="9737">MCVYFVINKIQVTTLIQPFPFPLPLHSFTRFLRLYRNIGLISPTQGSNLRRLSPGMGRETGESLINPLSVSFCLPLPGFSCVSCVFT</sequence>
<dbReference type="Proteomes" id="UP000324222">
    <property type="component" value="Unassembled WGS sequence"/>
</dbReference>
<dbReference type="AlphaFoldDB" id="A0A5B7K9P7"/>
<gene>
    <name evidence="1" type="ORF">E2C01_097344</name>
</gene>
<accession>A0A5B7K9P7</accession>
<evidence type="ECO:0000313" key="1">
    <source>
        <dbReference type="EMBL" id="MPD01799.1"/>
    </source>
</evidence>
<proteinExistence type="predicted"/>
<reference evidence="1 2" key="1">
    <citation type="submission" date="2019-05" db="EMBL/GenBank/DDBJ databases">
        <title>Another draft genome of Portunus trituberculatus and its Hox gene families provides insights of decapod evolution.</title>
        <authorList>
            <person name="Jeong J.-H."/>
            <person name="Song I."/>
            <person name="Kim S."/>
            <person name="Choi T."/>
            <person name="Kim D."/>
            <person name="Ryu S."/>
            <person name="Kim W."/>
        </authorList>
    </citation>
    <scope>NUCLEOTIDE SEQUENCE [LARGE SCALE GENOMIC DNA]</scope>
    <source>
        <tissue evidence="1">Muscle</tissue>
    </source>
</reference>
<keyword evidence="2" id="KW-1185">Reference proteome</keyword>
<name>A0A5B7K9P7_PORTR</name>
<protein>
    <submittedName>
        <fullName evidence="1">Uncharacterized protein</fullName>
    </submittedName>
</protein>
<dbReference type="EMBL" id="VSRR010128645">
    <property type="protein sequence ID" value="MPD01799.1"/>
    <property type="molecule type" value="Genomic_DNA"/>
</dbReference>
<organism evidence="1 2">
    <name type="scientific">Portunus trituberculatus</name>
    <name type="common">Swimming crab</name>
    <name type="synonym">Neptunus trituberculatus</name>
    <dbReference type="NCBI Taxonomy" id="210409"/>
    <lineage>
        <taxon>Eukaryota</taxon>
        <taxon>Metazoa</taxon>
        <taxon>Ecdysozoa</taxon>
        <taxon>Arthropoda</taxon>
        <taxon>Crustacea</taxon>
        <taxon>Multicrustacea</taxon>
        <taxon>Malacostraca</taxon>
        <taxon>Eumalacostraca</taxon>
        <taxon>Eucarida</taxon>
        <taxon>Decapoda</taxon>
        <taxon>Pleocyemata</taxon>
        <taxon>Brachyura</taxon>
        <taxon>Eubrachyura</taxon>
        <taxon>Portunoidea</taxon>
        <taxon>Portunidae</taxon>
        <taxon>Portuninae</taxon>
        <taxon>Portunus</taxon>
    </lineage>
</organism>
<comment type="caution">
    <text evidence="1">The sequence shown here is derived from an EMBL/GenBank/DDBJ whole genome shotgun (WGS) entry which is preliminary data.</text>
</comment>